<protein>
    <submittedName>
        <fullName evidence="1">Uncharacterized protein</fullName>
    </submittedName>
</protein>
<comment type="caution">
    <text evidence="1">The sequence shown here is derived from an EMBL/GenBank/DDBJ whole genome shotgun (WGS) entry which is preliminary data.</text>
</comment>
<dbReference type="AlphaFoldDB" id="A0AAV4EF96"/>
<dbReference type="EMBL" id="BMAT01007191">
    <property type="protein sequence ID" value="GFR59682.1"/>
    <property type="molecule type" value="Genomic_DNA"/>
</dbReference>
<accession>A0AAV4EF96</accession>
<name>A0AAV4EF96_9GAST</name>
<evidence type="ECO:0000313" key="2">
    <source>
        <dbReference type="Proteomes" id="UP000762676"/>
    </source>
</evidence>
<proteinExistence type="predicted"/>
<keyword evidence="2" id="KW-1185">Reference proteome</keyword>
<sequence length="128" mass="15117">MRPVTGLFNIFLEVLDKHVRKVTMAGQEITNFMSTDDIDGHQKIPRAAEMRRFRRLLSISYTEQMTDGEVRRSIRQHQLDKYKDLLSTGVRQKLKFLRHTVKSKELAKIIAQRTVTVKKKRGDYKRNE</sequence>
<gene>
    <name evidence="1" type="ORF">ElyMa_003513700</name>
</gene>
<organism evidence="1 2">
    <name type="scientific">Elysia marginata</name>
    <dbReference type="NCBI Taxonomy" id="1093978"/>
    <lineage>
        <taxon>Eukaryota</taxon>
        <taxon>Metazoa</taxon>
        <taxon>Spiralia</taxon>
        <taxon>Lophotrochozoa</taxon>
        <taxon>Mollusca</taxon>
        <taxon>Gastropoda</taxon>
        <taxon>Heterobranchia</taxon>
        <taxon>Euthyneura</taxon>
        <taxon>Panpulmonata</taxon>
        <taxon>Sacoglossa</taxon>
        <taxon>Placobranchoidea</taxon>
        <taxon>Plakobranchidae</taxon>
        <taxon>Elysia</taxon>
    </lineage>
</organism>
<reference evidence="1 2" key="1">
    <citation type="journal article" date="2021" name="Elife">
        <title>Chloroplast acquisition without the gene transfer in kleptoplastic sea slugs, Plakobranchus ocellatus.</title>
        <authorList>
            <person name="Maeda T."/>
            <person name="Takahashi S."/>
            <person name="Yoshida T."/>
            <person name="Shimamura S."/>
            <person name="Takaki Y."/>
            <person name="Nagai Y."/>
            <person name="Toyoda A."/>
            <person name="Suzuki Y."/>
            <person name="Arimoto A."/>
            <person name="Ishii H."/>
            <person name="Satoh N."/>
            <person name="Nishiyama T."/>
            <person name="Hasebe M."/>
            <person name="Maruyama T."/>
            <person name="Minagawa J."/>
            <person name="Obokata J."/>
            <person name="Shigenobu S."/>
        </authorList>
    </citation>
    <scope>NUCLEOTIDE SEQUENCE [LARGE SCALE GENOMIC DNA]</scope>
</reference>
<dbReference type="Proteomes" id="UP000762676">
    <property type="component" value="Unassembled WGS sequence"/>
</dbReference>
<evidence type="ECO:0000313" key="1">
    <source>
        <dbReference type="EMBL" id="GFR59682.1"/>
    </source>
</evidence>